<organism evidence="3 4">
    <name type="scientific">Selenomonas ruminantium</name>
    <dbReference type="NCBI Taxonomy" id="971"/>
    <lineage>
        <taxon>Bacteria</taxon>
        <taxon>Bacillati</taxon>
        <taxon>Bacillota</taxon>
        <taxon>Negativicutes</taxon>
        <taxon>Selenomonadales</taxon>
        <taxon>Selenomonadaceae</taxon>
        <taxon>Selenomonas</taxon>
    </lineage>
</organism>
<feature type="chain" id="PRO_5039354511" evidence="1">
    <location>
        <begin position="22"/>
        <end position="517"/>
    </location>
</feature>
<dbReference type="PROSITE" id="PS51257">
    <property type="entry name" value="PROKAR_LIPOPROTEIN"/>
    <property type="match status" value="1"/>
</dbReference>
<evidence type="ECO:0000259" key="2">
    <source>
        <dbReference type="Pfam" id="PF00496"/>
    </source>
</evidence>
<dbReference type="SUPFAM" id="SSF53850">
    <property type="entry name" value="Periplasmic binding protein-like II"/>
    <property type="match status" value="1"/>
</dbReference>
<proteinExistence type="predicted"/>
<dbReference type="EMBL" id="FRBC01000028">
    <property type="protein sequence ID" value="SHK97382.1"/>
    <property type="molecule type" value="Genomic_DNA"/>
</dbReference>
<name>A0A1M6WUD1_SELRU</name>
<dbReference type="InterPro" id="IPR030678">
    <property type="entry name" value="Peptide/Ni-bd"/>
</dbReference>
<dbReference type="RefSeq" id="WP_073091948.1">
    <property type="nucleotide sequence ID" value="NZ_FRBC01000028.1"/>
</dbReference>
<dbReference type="OrthoDB" id="9772924at2"/>
<feature type="domain" description="Solute-binding protein family 5" evidence="2">
    <location>
        <begin position="81"/>
        <end position="437"/>
    </location>
</feature>
<protein>
    <submittedName>
        <fullName evidence="3">Peptide/nickel transport system substrate-binding protein</fullName>
    </submittedName>
</protein>
<evidence type="ECO:0000313" key="3">
    <source>
        <dbReference type="EMBL" id="SHK97382.1"/>
    </source>
</evidence>
<evidence type="ECO:0000256" key="1">
    <source>
        <dbReference type="SAM" id="SignalP"/>
    </source>
</evidence>
<dbReference type="Gene3D" id="3.40.190.10">
    <property type="entry name" value="Periplasmic binding protein-like II"/>
    <property type="match status" value="1"/>
</dbReference>
<reference evidence="3 4" key="1">
    <citation type="submission" date="2016-11" db="EMBL/GenBank/DDBJ databases">
        <authorList>
            <person name="Jaros S."/>
            <person name="Januszkiewicz K."/>
            <person name="Wedrychowicz H."/>
        </authorList>
    </citation>
    <scope>NUCLEOTIDE SEQUENCE [LARGE SCALE GENOMIC DNA]</scope>
    <source>
        <strain evidence="3 4">HD4</strain>
    </source>
</reference>
<dbReference type="Gene3D" id="3.10.105.10">
    <property type="entry name" value="Dipeptide-binding Protein, Domain 3"/>
    <property type="match status" value="1"/>
</dbReference>
<dbReference type="PIRSF" id="PIRSF002741">
    <property type="entry name" value="MppA"/>
    <property type="match status" value="1"/>
</dbReference>
<sequence length="517" mass="56847">MKWKKLLALALGLCLSAGALAGCGNDTAGKGSGEKVLTIGDTTFNSSNEEPDINPHNSYAGWACIRYGVGETLIKYSDNMEIQPWLADKWENVDPLTWKFTLRDDVTFSSGRKMDAAAVKQCFEHLIANNKRAAQDLKIASMEANGQELIIRTKEPKPALLNYLGDPYGCIIDVDAGFDKGLVAGTGPYIATDMKTDDHLVLKKNDKYWGGTPKLDKITIRTITDGNTLANALQSGEVQAAYGMAYESYPLFRNDKYTISQISTSRCFFGKMNFDADSVCADPAVRQAISMGIDKENFVTKLLDGNGFPANGVFPEGPAFGGDKVKAEKFDPEGAKKVLEAAGWVDKDGDGIREKNGKKLVVKWLTYPSRQELPLLAESAQATLKDIGIQVEVNSTADHNQVIKDSKAWDVYAMANVQAPTGDPEYWFTVFATSTATKNQGKYHNAKLDELEAKMSQEFDPAKRAQLALEMQQVILDDHAFVFCSFLKMSMIAKANVKNYTSHACDYYQITADLDVE</sequence>
<keyword evidence="1" id="KW-0732">Signal</keyword>
<dbReference type="Proteomes" id="UP000184263">
    <property type="component" value="Unassembled WGS sequence"/>
</dbReference>
<accession>A0A1M6WUD1</accession>
<dbReference type="PANTHER" id="PTHR30290">
    <property type="entry name" value="PERIPLASMIC BINDING COMPONENT OF ABC TRANSPORTER"/>
    <property type="match status" value="1"/>
</dbReference>
<dbReference type="GO" id="GO:1904680">
    <property type="term" value="F:peptide transmembrane transporter activity"/>
    <property type="evidence" value="ECO:0007669"/>
    <property type="project" value="TreeGrafter"/>
</dbReference>
<dbReference type="GO" id="GO:0043190">
    <property type="term" value="C:ATP-binding cassette (ABC) transporter complex"/>
    <property type="evidence" value="ECO:0007669"/>
    <property type="project" value="InterPro"/>
</dbReference>
<evidence type="ECO:0000313" key="4">
    <source>
        <dbReference type="Proteomes" id="UP000184263"/>
    </source>
</evidence>
<dbReference type="InterPro" id="IPR000914">
    <property type="entry name" value="SBP_5_dom"/>
</dbReference>
<dbReference type="AlphaFoldDB" id="A0A1M6WUD1"/>
<dbReference type="GO" id="GO:0042597">
    <property type="term" value="C:periplasmic space"/>
    <property type="evidence" value="ECO:0007669"/>
    <property type="project" value="UniProtKB-ARBA"/>
</dbReference>
<dbReference type="PANTHER" id="PTHR30290:SF81">
    <property type="entry name" value="OLIGOPEPTIDE-BINDING PROTEIN OPPA"/>
    <property type="match status" value="1"/>
</dbReference>
<feature type="signal peptide" evidence="1">
    <location>
        <begin position="1"/>
        <end position="21"/>
    </location>
</feature>
<dbReference type="GO" id="GO:0015833">
    <property type="term" value="P:peptide transport"/>
    <property type="evidence" value="ECO:0007669"/>
    <property type="project" value="TreeGrafter"/>
</dbReference>
<dbReference type="CDD" id="cd08490">
    <property type="entry name" value="PBP2_NikA_DppA_OppA_like_3"/>
    <property type="match status" value="1"/>
</dbReference>
<gene>
    <name evidence="3" type="ORF">SAMN05216582_12828</name>
</gene>
<dbReference type="InterPro" id="IPR039424">
    <property type="entry name" value="SBP_5"/>
</dbReference>
<dbReference type="Pfam" id="PF00496">
    <property type="entry name" value="SBP_bac_5"/>
    <property type="match status" value="1"/>
</dbReference>